<keyword evidence="11" id="KW-1185">Reference proteome</keyword>
<proteinExistence type="predicted"/>
<dbReference type="InterPro" id="IPR013087">
    <property type="entry name" value="Znf_C2H2_type"/>
</dbReference>
<evidence type="ECO:0000256" key="8">
    <source>
        <dbReference type="SAM" id="MobiDB-lite"/>
    </source>
</evidence>
<dbReference type="InterPro" id="IPR036236">
    <property type="entry name" value="Znf_C2H2_sf"/>
</dbReference>
<organism evidence="10 11">
    <name type="scientific">Pristionchus mayeri</name>
    <dbReference type="NCBI Taxonomy" id="1317129"/>
    <lineage>
        <taxon>Eukaryota</taxon>
        <taxon>Metazoa</taxon>
        <taxon>Ecdysozoa</taxon>
        <taxon>Nematoda</taxon>
        <taxon>Chromadorea</taxon>
        <taxon>Rhabditida</taxon>
        <taxon>Rhabditina</taxon>
        <taxon>Diplogasteromorpha</taxon>
        <taxon>Diplogasteroidea</taxon>
        <taxon>Neodiplogasteridae</taxon>
        <taxon>Pristionchus</taxon>
    </lineage>
</organism>
<feature type="domain" description="C2H2-type" evidence="9">
    <location>
        <begin position="84"/>
        <end position="114"/>
    </location>
</feature>
<gene>
    <name evidence="10" type="ORF">PMAYCL1PPCAC_26898</name>
</gene>
<dbReference type="AlphaFoldDB" id="A0AAN5D4W3"/>
<comment type="caution">
    <text evidence="10">The sequence shown here is derived from an EMBL/GenBank/DDBJ whole genome shotgun (WGS) entry which is preliminary data.</text>
</comment>
<keyword evidence="2" id="KW-0479">Metal-binding</keyword>
<dbReference type="PANTHER" id="PTHR24394:SF44">
    <property type="entry name" value="ZINC FINGER PROTEIN 271-LIKE"/>
    <property type="match status" value="1"/>
</dbReference>
<accession>A0AAN5D4W3</accession>
<dbReference type="PROSITE" id="PS50157">
    <property type="entry name" value="ZINC_FINGER_C2H2_2"/>
    <property type="match status" value="3"/>
</dbReference>
<comment type="subcellular location">
    <subcellularLocation>
        <location evidence="1">Nucleus</location>
    </subcellularLocation>
</comment>
<keyword evidence="6" id="KW-0539">Nucleus</keyword>
<evidence type="ECO:0000256" key="3">
    <source>
        <dbReference type="ARBA" id="ARBA00022737"/>
    </source>
</evidence>
<name>A0AAN5D4W3_9BILA</name>
<evidence type="ECO:0000313" key="10">
    <source>
        <dbReference type="EMBL" id="GMR56703.1"/>
    </source>
</evidence>
<dbReference type="SUPFAM" id="SSF57667">
    <property type="entry name" value="beta-beta-alpha zinc fingers"/>
    <property type="match status" value="3"/>
</dbReference>
<keyword evidence="3" id="KW-0677">Repeat</keyword>
<feature type="compositionally biased region" description="Basic and acidic residues" evidence="8">
    <location>
        <begin position="136"/>
        <end position="166"/>
    </location>
</feature>
<dbReference type="Proteomes" id="UP001328107">
    <property type="component" value="Unassembled WGS sequence"/>
</dbReference>
<dbReference type="PANTHER" id="PTHR24394">
    <property type="entry name" value="ZINC FINGER PROTEIN"/>
    <property type="match status" value="1"/>
</dbReference>
<reference evidence="11" key="1">
    <citation type="submission" date="2022-10" db="EMBL/GenBank/DDBJ databases">
        <title>Genome assembly of Pristionchus species.</title>
        <authorList>
            <person name="Yoshida K."/>
            <person name="Sommer R.J."/>
        </authorList>
    </citation>
    <scope>NUCLEOTIDE SEQUENCE [LARGE SCALE GENOMIC DNA]</scope>
    <source>
        <strain evidence="11">RS5460</strain>
    </source>
</reference>
<evidence type="ECO:0000256" key="7">
    <source>
        <dbReference type="PROSITE-ProRule" id="PRU00042"/>
    </source>
</evidence>
<dbReference type="Gene3D" id="3.30.160.60">
    <property type="entry name" value="Classic Zinc Finger"/>
    <property type="match status" value="3"/>
</dbReference>
<dbReference type="GO" id="GO:0000122">
    <property type="term" value="P:negative regulation of transcription by RNA polymerase II"/>
    <property type="evidence" value="ECO:0007669"/>
    <property type="project" value="UniProtKB-ARBA"/>
</dbReference>
<feature type="domain" description="C2H2-type" evidence="9">
    <location>
        <begin position="1"/>
        <end position="26"/>
    </location>
</feature>
<dbReference type="GO" id="GO:0008270">
    <property type="term" value="F:zinc ion binding"/>
    <property type="evidence" value="ECO:0007669"/>
    <property type="project" value="UniProtKB-KW"/>
</dbReference>
<feature type="region of interest" description="Disordered" evidence="8">
    <location>
        <begin position="110"/>
        <end position="166"/>
    </location>
</feature>
<evidence type="ECO:0000256" key="6">
    <source>
        <dbReference type="ARBA" id="ARBA00023242"/>
    </source>
</evidence>
<feature type="compositionally biased region" description="Low complexity" evidence="8">
    <location>
        <begin position="119"/>
        <end position="135"/>
    </location>
</feature>
<dbReference type="PROSITE" id="PS00028">
    <property type="entry name" value="ZINC_FINGER_C2H2_1"/>
    <property type="match status" value="3"/>
</dbReference>
<dbReference type="GO" id="GO:0005634">
    <property type="term" value="C:nucleus"/>
    <property type="evidence" value="ECO:0007669"/>
    <property type="project" value="UniProtKB-SubCell"/>
</dbReference>
<evidence type="ECO:0000259" key="9">
    <source>
        <dbReference type="PROSITE" id="PS50157"/>
    </source>
</evidence>
<evidence type="ECO:0000256" key="4">
    <source>
        <dbReference type="ARBA" id="ARBA00022771"/>
    </source>
</evidence>
<dbReference type="GO" id="GO:0000981">
    <property type="term" value="F:DNA-binding transcription factor activity, RNA polymerase II-specific"/>
    <property type="evidence" value="ECO:0007669"/>
    <property type="project" value="TreeGrafter"/>
</dbReference>
<evidence type="ECO:0000256" key="5">
    <source>
        <dbReference type="ARBA" id="ARBA00022833"/>
    </source>
</evidence>
<keyword evidence="5" id="KW-0862">Zinc</keyword>
<keyword evidence="4 7" id="KW-0863">Zinc-finger</keyword>
<evidence type="ECO:0000256" key="2">
    <source>
        <dbReference type="ARBA" id="ARBA00022723"/>
    </source>
</evidence>
<sequence>CPDCGKKLSSKQALEYHMRTHGASVDHFPCSECDKKLSTKQALENHMRIHSDENLLTCPFCDSLFRSLAARNSHIRRVHQTKPYACLTCSANFDLKFELKQHLLKYEGHTDQKQGSEVNDSTSVNEDSTNNSNESTKMRNDSEEKVEVPVHESGELYEDAPKEGDV</sequence>
<feature type="domain" description="C2H2-type" evidence="9">
    <location>
        <begin position="28"/>
        <end position="55"/>
    </location>
</feature>
<dbReference type="FunFam" id="3.30.160.60:FF:000446">
    <property type="entry name" value="Zinc finger protein"/>
    <property type="match status" value="2"/>
</dbReference>
<evidence type="ECO:0000313" key="11">
    <source>
        <dbReference type="Proteomes" id="UP001328107"/>
    </source>
</evidence>
<dbReference type="Pfam" id="PF00096">
    <property type="entry name" value="zf-C2H2"/>
    <property type="match status" value="2"/>
</dbReference>
<feature type="non-terminal residue" evidence="10">
    <location>
        <position position="1"/>
    </location>
</feature>
<protein>
    <recommendedName>
        <fullName evidence="9">C2H2-type domain-containing protein</fullName>
    </recommendedName>
</protein>
<dbReference type="SMART" id="SM00355">
    <property type="entry name" value="ZnF_C2H2"/>
    <property type="match status" value="4"/>
</dbReference>
<dbReference type="EMBL" id="BTRK01000006">
    <property type="protein sequence ID" value="GMR56703.1"/>
    <property type="molecule type" value="Genomic_DNA"/>
</dbReference>
<evidence type="ECO:0000256" key="1">
    <source>
        <dbReference type="ARBA" id="ARBA00004123"/>
    </source>
</evidence>